<comment type="cofactor">
    <cofactor evidence="2">
        <name>Mn(2+)</name>
        <dbReference type="ChEBI" id="CHEBI:29035"/>
    </cofactor>
    <text evidence="2">Binds 2 manganese ions per subunit.</text>
</comment>
<reference evidence="4 5" key="1">
    <citation type="submission" date="2016-10" db="EMBL/GenBank/DDBJ databases">
        <authorList>
            <person name="de Groot N.N."/>
        </authorList>
    </citation>
    <scope>NUCLEOTIDE SEQUENCE [LARGE SCALE GENOMIC DNA]</scope>
    <source>
        <strain evidence="4 5">MP1X4</strain>
    </source>
</reference>
<accession>A0A1H2AGR1</accession>
<dbReference type="InterPro" id="IPR014710">
    <property type="entry name" value="RmlC-like_jellyroll"/>
</dbReference>
<dbReference type="PANTHER" id="PTHR35848:SF9">
    <property type="entry name" value="SLL1358 PROTEIN"/>
    <property type="match status" value="1"/>
</dbReference>
<feature type="domain" description="Cupin type-1" evidence="3">
    <location>
        <begin position="58"/>
        <end position="203"/>
    </location>
</feature>
<dbReference type="Pfam" id="PF00190">
    <property type="entry name" value="Cupin_1"/>
    <property type="match status" value="2"/>
</dbReference>
<evidence type="ECO:0000259" key="3">
    <source>
        <dbReference type="SMART" id="SM00835"/>
    </source>
</evidence>
<dbReference type="InterPro" id="IPR006311">
    <property type="entry name" value="TAT_signal"/>
</dbReference>
<dbReference type="CDD" id="cd20305">
    <property type="entry name" value="cupin_OxDC_C"/>
    <property type="match status" value="1"/>
</dbReference>
<evidence type="ECO:0000256" key="2">
    <source>
        <dbReference type="PIRSR" id="PIRSR617774-2"/>
    </source>
</evidence>
<feature type="binding site" evidence="2">
    <location>
        <position position="331"/>
    </location>
    <ligand>
        <name>Mn(2+)</name>
        <dbReference type="ChEBI" id="CHEBI:29035"/>
        <label>2</label>
    </ligand>
</feature>
<evidence type="ECO:0000313" key="4">
    <source>
        <dbReference type="EMBL" id="SDT45205.1"/>
    </source>
</evidence>
<dbReference type="NCBIfam" id="TIGR03404">
    <property type="entry name" value="bicupin_oxalic"/>
    <property type="match status" value="1"/>
</dbReference>
<dbReference type="Gene3D" id="2.60.120.10">
    <property type="entry name" value="Jelly Rolls"/>
    <property type="match status" value="2"/>
</dbReference>
<protein>
    <submittedName>
        <fullName evidence="4">Oxalate decarboxylase</fullName>
    </submittedName>
</protein>
<dbReference type="EMBL" id="LT629740">
    <property type="protein sequence ID" value="SDT45205.1"/>
    <property type="molecule type" value="Genomic_DNA"/>
</dbReference>
<dbReference type="AlphaFoldDB" id="A0A1H2AGR1"/>
<dbReference type="SMART" id="SM00835">
    <property type="entry name" value="Cupin_1"/>
    <property type="match status" value="2"/>
</dbReference>
<dbReference type="CDD" id="cd20304">
    <property type="entry name" value="cupin_OxDC_N"/>
    <property type="match status" value="1"/>
</dbReference>
<dbReference type="SUPFAM" id="SSF51182">
    <property type="entry name" value="RmlC-like cupins"/>
    <property type="match status" value="1"/>
</dbReference>
<evidence type="ECO:0000313" key="5">
    <source>
        <dbReference type="Proteomes" id="UP000199679"/>
    </source>
</evidence>
<feature type="binding site" evidence="2">
    <location>
        <position position="106"/>
    </location>
    <ligand>
        <name>Mn(2+)</name>
        <dbReference type="ChEBI" id="CHEBI:29035"/>
        <label>1</label>
    </ligand>
</feature>
<feature type="binding site" evidence="2">
    <location>
        <position position="150"/>
    </location>
    <ligand>
        <name>Mn(2+)</name>
        <dbReference type="ChEBI" id="CHEBI:29035"/>
        <label>1</label>
    </ligand>
</feature>
<organism evidence="4 5">
    <name type="scientific">Mucilaginibacter mallensis</name>
    <dbReference type="NCBI Taxonomy" id="652787"/>
    <lineage>
        <taxon>Bacteria</taxon>
        <taxon>Pseudomonadati</taxon>
        <taxon>Bacteroidota</taxon>
        <taxon>Sphingobacteriia</taxon>
        <taxon>Sphingobacteriales</taxon>
        <taxon>Sphingobacteriaceae</taxon>
        <taxon>Mucilaginibacter</taxon>
    </lineage>
</organism>
<dbReference type="InterPro" id="IPR051610">
    <property type="entry name" value="GPI/OXD"/>
</dbReference>
<dbReference type="RefSeq" id="WP_091375818.1">
    <property type="nucleotide sequence ID" value="NZ_LT629740.1"/>
</dbReference>
<dbReference type="InterPro" id="IPR006045">
    <property type="entry name" value="Cupin_1"/>
</dbReference>
<dbReference type="InterPro" id="IPR011051">
    <property type="entry name" value="RmlC_Cupin_sf"/>
</dbReference>
<sequence>METTRRKFLSTASVSSLGLVAAASTVGSLIPEKAKAGTKETTKSTANKVQAELEDFVYDIENGSTGYESPGGTAKEATVEEFPISQSIAGVSMHLNPGSFRELHWHSIAAEWAYILEGQVRTTVITPDGTTSTDDFEKGDIWYFPKGHGHMLQCLGDKPCHFLLGFDNGHFSEFGTFSITDWISHTSSEILARNTGLPERVFTALPKKELYIGTGKIAVEPRPQNINAGIPYSNSSHKFRMEADGVYQQFKGGSVKLVSSLEFPIQTTITSMRMNIEPGAIRELHWHPNADEWQYVMSGNGNLSIFGSHGRVKTMPYSKGMVAFIKQGYGHYIENTGTETLKLIVLFNSPVYQELSLNDWLNSNPPQLIADHFGITLSEAASLANHQTGIFK</sequence>
<keyword evidence="2" id="KW-0464">Manganese</keyword>
<feature type="binding site" evidence="2">
    <location>
        <position position="285"/>
    </location>
    <ligand>
        <name>Mn(2+)</name>
        <dbReference type="ChEBI" id="CHEBI:29035"/>
        <label>2</label>
    </ligand>
</feature>
<dbReference type="InterPro" id="IPR017774">
    <property type="entry name" value="Bicupin_oxalate_deCO2ase/Oxase"/>
</dbReference>
<keyword evidence="5" id="KW-1185">Reference proteome</keyword>
<dbReference type="PROSITE" id="PS51318">
    <property type="entry name" value="TAT"/>
    <property type="match status" value="1"/>
</dbReference>
<dbReference type="STRING" id="652787.SAMN05216490_3533"/>
<dbReference type="PANTHER" id="PTHR35848">
    <property type="entry name" value="OXALATE-BINDING PROTEIN"/>
    <property type="match status" value="1"/>
</dbReference>
<evidence type="ECO:0000256" key="1">
    <source>
        <dbReference type="ARBA" id="ARBA00022723"/>
    </source>
</evidence>
<feature type="binding site" evidence="2">
    <location>
        <position position="287"/>
    </location>
    <ligand>
        <name>Mn(2+)</name>
        <dbReference type="ChEBI" id="CHEBI:29035"/>
        <label>2</label>
    </ligand>
</feature>
<dbReference type="OrthoDB" id="1973590at2"/>
<proteinExistence type="predicted"/>
<feature type="binding site" evidence="2">
    <location>
        <position position="111"/>
    </location>
    <ligand>
        <name>Mn(2+)</name>
        <dbReference type="ChEBI" id="CHEBI:29035"/>
        <label>1</label>
    </ligand>
</feature>
<name>A0A1H2AGR1_MUCMA</name>
<feature type="domain" description="Cupin type-1" evidence="3">
    <location>
        <begin position="239"/>
        <end position="381"/>
    </location>
</feature>
<gene>
    <name evidence="4" type="ORF">SAMN05216490_3533</name>
</gene>
<dbReference type="Proteomes" id="UP000199679">
    <property type="component" value="Chromosome I"/>
</dbReference>
<feature type="binding site" evidence="2">
    <location>
        <position position="292"/>
    </location>
    <ligand>
        <name>Mn(2+)</name>
        <dbReference type="ChEBI" id="CHEBI:29035"/>
        <label>2</label>
    </ligand>
</feature>
<dbReference type="GO" id="GO:0033609">
    <property type="term" value="P:oxalate metabolic process"/>
    <property type="evidence" value="ECO:0007669"/>
    <property type="project" value="InterPro"/>
</dbReference>
<dbReference type="GO" id="GO:0046872">
    <property type="term" value="F:metal ion binding"/>
    <property type="evidence" value="ECO:0007669"/>
    <property type="project" value="UniProtKB-KW"/>
</dbReference>
<feature type="binding site" evidence="2">
    <location>
        <position position="104"/>
    </location>
    <ligand>
        <name>Mn(2+)</name>
        <dbReference type="ChEBI" id="CHEBI:29035"/>
        <label>1</label>
    </ligand>
</feature>
<keyword evidence="1 2" id="KW-0479">Metal-binding</keyword>